<dbReference type="InterPro" id="IPR050330">
    <property type="entry name" value="Bact_OuterMem_StrucFunc"/>
</dbReference>
<keyword evidence="6" id="KW-0812">Transmembrane</keyword>
<evidence type="ECO:0000256" key="3">
    <source>
        <dbReference type="ARBA" id="ARBA00023237"/>
    </source>
</evidence>
<protein>
    <submittedName>
        <fullName evidence="8">OmpA family protein</fullName>
    </submittedName>
</protein>
<dbReference type="GO" id="GO:0009279">
    <property type="term" value="C:cell outer membrane"/>
    <property type="evidence" value="ECO:0007669"/>
    <property type="project" value="UniProtKB-SubCell"/>
</dbReference>
<dbReference type="CDD" id="cd07185">
    <property type="entry name" value="OmpA_C-like"/>
    <property type="match status" value="1"/>
</dbReference>
<dbReference type="Pfam" id="PF00691">
    <property type="entry name" value="OmpA"/>
    <property type="match status" value="1"/>
</dbReference>
<feature type="compositionally biased region" description="Low complexity" evidence="5">
    <location>
        <begin position="134"/>
        <end position="144"/>
    </location>
</feature>
<evidence type="ECO:0000256" key="2">
    <source>
        <dbReference type="ARBA" id="ARBA00023136"/>
    </source>
</evidence>
<dbReference type="PRINTS" id="PR01021">
    <property type="entry name" value="OMPADOMAIN"/>
</dbReference>
<feature type="region of interest" description="Disordered" evidence="5">
    <location>
        <begin position="112"/>
        <end position="227"/>
    </location>
</feature>
<comment type="subcellular location">
    <subcellularLocation>
        <location evidence="1">Cell outer membrane</location>
    </subcellularLocation>
</comment>
<feature type="compositionally biased region" description="Polar residues" evidence="5">
    <location>
        <begin position="192"/>
        <end position="204"/>
    </location>
</feature>
<dbReference type="PROSITE" id="PS51123">
    <property type="entry name" value="OMPA_2"/>
    <property type="match status" value="1"/>
</dbReference>
<evidence type="ECO:0000313" key="8">
    <source>
        <dbReference type="EMBL" id="MBK4735248.1"/>
    </source>
</evidence>
<name>A0A934T0Q1_9BURK</name>
<feature type="transmembrane region" description="Helical" evidence="6">
    <location>
        <begin position="322"/>
        <end position="340"/>
    </location>
</feature>
<evidence type="ECO:0000313" key="9">
    <source>
        <dbReference type="Proteomes" id="UP000622890"/>
    </source>
</evidence>
<proteinExistence type="predicted"/>
<evidence type="ECO:0000256" key="5">
    <source>
        <dbReference type="SAM" id="MobiDB-lite"/>
    </source>
</evidence>
<dbReference type="Gene3D" id="3.30.1330.60">
    <property type="entry name" value="OmpA-like domain"/>
    <property type="match status" value="1"/>
</dbReference>
<dbReference type="SUPFAM" id="SSF103088">
    <property type="entry name" value="OmpA-like"/>
    <property type="match status" value="1"/>
</dbReference>
<comment type="caution">
    <text evidence="8">The sequence shown here is derived from an EMBL/GenBank/DDBJ whole genome shotgun (WGS) entry which is preliminary data.</text>
</comment>
<dbReference type="PANTHER" id="PTHR30329:SF21">
    <property type="entry name" value="LIPOPROTEIN YIAD-RELATED"/>
    <property type="match status" value="1"/>
</dbReference>
<keyword evidence="6" id="KW-1133">Transmembrane helix</keyword>
<dbReference type="InterPro" id="IPR006665">
    <property type="entry name" value="OmpA-like"/>
</dbReference>
<dbReference type="Proteomes" id="UP000622890">
    <property type="component" value="Unassembled WGS sequence"/>
</dbReference>
<feature type="compositionally biased region" description="Basic and acidic residues" evidence="5">
    <location>
        <begin position="157"/>
        <end position="167"/>
    </location>
</feature>
<feature type="transmembrane region" description="Helical" evidence="6">
    <location>
        <begin position="360"/>
        <end position="384"/>
    </location>
</feature>
<evidence type="ECO:0000256" key="6">
    <source>
        <dbReference type="SAM" id="Phobius"/>
    </source>
</evidence>
<dbReference type="PANTHER" id="PTHR30329">
    <property type="entry name" value="STATOR ELEMENT OF FLAGELLAR MOTOR COMPLEX"/>
    <property type="match status" value="1"/>
</dbReference>
<dbReference type="AlphaFoldDB" id="A0A934T0Q1"/>
<evidence type="ECO:0000256" key="4">
    <source>
        <dbReference type="PROSITE-ProRule" id="PRU00473"/>
    </source>
</evidence>
<dbReference type="EMBL" id="JAEPBG010000004">
    <property type="protein sequence ID" value="MBK4735248.1"/>
    <property type="molecule type" value="Genomic_DNA"/>
</dbReference>
<sequence>MSGHADVAFGLRNYTFKVVEAALNCAGRVDQPPVPVDPAGLAPLRLPIVRKVRIFYRTAEGETHCQIADLHDFRLHQWGTASNEQVSNGAPAIVGRFWGTAYARLMLPREADLPGDELDPTSAASPNRPPSPDIPAASAADEAPGNATENDSGIPDKNPEPSGKDSAVDGMAATDQHSARSNRSESAGSSSQDETVNAAATPSQDEAEGSTAERRAPSSPRPADTTAVDDAAQAIDTSSAHDARTGVDAGIRRFRRVGLGLEPGVPFLRPRWWTFLWCAALLLWLVCGWPVMLLGVGALLLHRVLRLVCCKRWGWPRPAWEAWVHPFPMLVLAAFAYLFITESSRPPLCAQPSMEWVGVLAGMLLLSALARLRAVALIIALLWIAALLGSFRHHGAECGQSMAQAAQSAVKTATEKIQQRADDLMSYDSDAEVINSGSAESQKAHRISLARALQDPSQYFTCPRYAGDARATPAEIYLGESALFKFKSDRLDADADAHLRKLAELIRHNPNASIVLTGYTDKLGVPLLNLKLSEQRARSVADWLVEHNVLPYDRIEVRGAGDRDPVVDDPALYRMNRRVEMRIDCDNVVEENGDAAAPAVGELAQKAVPTAGNETGSAP</sequence>
<feature type="transmembrane region" description="Helical" evidence="6">
    <location>
        <begin position="272"/>
        <end position="301"/>
    </location>
</feature>
<feature type="compositionally biased region" description="Low complexity" evidence="5">
    <location>
        <begin position="179"/>
        <end position="191"/>
    </location>
</feature>
<reference evidence="8" key="1">
    <citation type="submission" date="2021-01" db="EMBL/GenBank/DDBJ databases">
        <title>Genome sequence of strain Noviherbaspirillum sp. DKR-6.</title>
        <authorList>
            <person name="Chaudhary D.K."/>
        </authorList>
    </citation>
    <scope>NUCLEOTIDE SEQUENCE</scope>
    <source>
        <strain evidence="8">DKR-6</strain>
    </source>
</reference>
<gene>
    <name evidence="8" type="ORF">JJB74_11550</name>
</gene>
<organism evidence="8 9">
    <name type="scientific">Noviherbaspirillum pedocola</name>
    <dbReference type="NCBI Taxonomy" id="2801341"/>
    <lineage>
        <taxon>Bacteria</taxon>
        <taxon>Pseudomonadati</taxon>
        <taxon>Pseudomonadota</taxon>
        <taxon>Betaproteobacteria</taxon>
        <taxon>Burkholderiales</taxon>
        <taxon>Oxalobacteraceae</taxon>
        <taxon>Noviherbaspirillum</taxon>
    </lineage>
</organism>
<dbReference type="InterPro" id="IPR006664">
    <property type="entry name" value="OMP_bac"/>
</dbReference>
<accession>A0A934T0Q1</accession>
<dbReference type="InterPro" id="IPR036737">
    <property type="entry name" value="OmpA-like_sf"/>
</dbReference>
<dbReference type="RefSeq" id="WP_200592025.1">
    <property type="nucleotide sequence ID" value="NZ_JAEPBG010000004.1"/>
</dbReference>
<keyword evidence="2 4" id="KW-0472">Membrane</keyword>
<keyword evidence="3" id="KW-0998">Cell outer membrane</keyword>
<keyword evidence="9" id="KW-1185">Reference proteome</keyword>
<evidence type="ECO:0000256" key="1">
    <source>
        <dbReference type="ARBA" id="ARBA00004442"/>
    </source>
</evidence>
<evidence type="ECO:0000259" key="7">
    <source>
        <dbReference type="PROSITE" id="PS51123"/>
    </source>
</evidence>
<feature type="domain" description="OmpA-like" evidence="7">
    <location>
        <begin position="471"/>
        <end position="587"/>
    </location>
</feature>